<protein>
    <submittedName>
        <fullName evidence="1">Uncharacterized protein</fullName>
    </submittedName>
</protein>
<dbReference type="AlphaFoldDB" id="R4RX48"/>
<accession>R4RX48</accession>
<proteinExistence type="predicted"/>
<dbReference type="EMBL" id="CP002548">
    <property type="protein sequence ID" value="AGL90437.1"/>
    <property type="molecule type" value="Genomic_DNA"/>
</dbReference>
<sequence>MGIVLELERNNIIVEFVNPKKTKMFENSFKYLQKI</sequence>
<dbReference type="Proteomes" id="UP000013941">
    <property type="component" value="Chromosome"/>
</dbReference>
<evidence type="ECO:0000313" key="1">
    <source>
        <dbReference type="EMBL" id="AGL90437.1"/>
    </source>
</evidence>
<reference evidence="1 2" key="1">
    <citation type="journal article" date="2013" name="BMC Genomics">
        <title>Comparison of the complete genome sequence of two closely related isolates of 'Candidatus Phytoplasma australiense' reveals genome plasticity.</title>
        <authorList>
            <person name="Andersen M.T."/>
            <person name="Liefting L.W."/>
            <person name="Havukkala I."/>
            <person name="Beever R.E."/>
        </authorList>
    </citation>
    <scope>NUCLEOTIDE SEQUENCE [LARGE SCALE GENOMIC DNA]</scope>
    <source>
        <strain evidence="1 2">NZSb11</strain>
    </source>
</reference>
<dbReference type="KEGG" id="nzs:SLY_0518"/>
<organism evidence="1 2">
    <name type="scientific">Strawberry lethal yellows phytoplasma (CPA) str. NZSb11</name>
    <dbReference type="NCBI Taxonomy" id="980422"/>
    <lineage>
        <taxon>Bacteria</taxon>
        <taxon>Bacillati</taxon>
        <taxon>Mycoplasmatota</taxon>
        <taxon>Mollicutes</taxon>
        <taxon>Acholeplasmatales</taxon>
        <taxon>Acholeplasmataceae</taxon>
        <taxon>Candidatus Phytoplasma</taxon>
        <taxon>16SrXII (Stolbur group)</taxon>
    </lineage>
</organism>
<keyword evidence="2" id="KW-1185">Reference proteome</keyword>
<evidence type="ECO:0000313" key="2">
    <source>
        <dbReference type="Proteomes" id="UP000013941"/>
    </source>
</evidence>
<name>R4RX48_PHYAS</name>
<gene>
    <name evidence="1" type="ORF">SLY_0518</name>
</gene>
<dbReference type="HOGENOM" id="CLU_3367657_0_0_14"/>